<dbReference type="SUPFAM" id="SSF46626">
    <property type="entry name" value="Cytochrome c"/>
    <property type="match status" value="1"/>
</dbReference>
<proteinExistence type="predicted"/>
<comment type="caution">
    <text evidence="2">The sequence shown here is derived from an EMBL/GenBank/DDBJ whole genome shotgun (WGS) entry which is preliminary data.</text>
</comment>
<dbReference type="InterPro" id="IPR036909">
    <property type="entry name" value="Cyt_c-like_dom_sf"/>
</dbReference>
<evidence type="ECO:0000256" key="1">
    <source>
        <dbReference type="SAM" id="SignalP"/>
    </source>
</evidence>
<protein>
    <submittedName>
        <fullName evidence="2">Fatty acid cis/trans isomerase</fullName>
    </submittedName>
</protein>
<dbReference type="Proteomes" id="UP001501337">
    <property type="component" value="Unassembled WGS sequence"/>
</dbReference>
<evidence type="ECO:0000313" key="2">
    <source>
        <dbReference type="EMBL" id="GAA3946605.1"/>
    </source>
</evidence>
<sequence length="806" mass="91560">MFKRITLAVILSLIFGCSVWQARQFDEQYGPADAETFDAAAAQFVTTEPQLASASTADDASRPEVWQAAERVLETRCVVCHGCLDSPCQLNMSRWDGIARGAVKTPVYDGTRLSPARITNLIDAPRLTSEWRQEGFFPVLNERTADSDANIRLSVLAQMLLLKQRHPGGEGKLLPPEIRLGLNAAHECPTIEEFDDYASEYPKSGMPYGLPALTPAEHETVLQWVKNGAPHPQRPAVDQATAAQRDRWEAFFNQDSLKGQLSSRYMYEHLFLASLYFGEREEQAGTMSKAPNRFFKLIRSATPPGQPVERLPSRRPYDDPGVDRVYYRLVPEDSTVLVKTHMPYALNDQRMQHWHNLFFEVDYEVSKLPGYDPETASNPFVTFAALPQLARYRFMLEEAHYTISGYIKGPVCRGQVALNVINDYFWVAFADPRFSALAEDADFIADARDHLRLPAEDESDAGLLAWGKFADMEQAYLKKKVAVIDRVTRKEPINLDYLWKGDGFNQNATLTIFRHEDSATVIKGLAGTAPQTAWVITYPLLERIHYLLVAGFDVYGNVGHQLSTRLYMDFLRMEGEFNFLAFLPSQARIAARDHWYRGASEDVKAYVHGRYATLSEDTGMSFETDDPLHEFYGDLKRFFLPLQPEHLELTNPEPGSIEATLTQLNDVYGGAVRFMPQVSFIRVVSKDVQEAEWFSLLHHNAHLNIAHPFNEEERRVPEEDQLMILPGFVGAYPNALFSVESSDVEDFVTRLGAIDSKDHYEAFVDRYGIRRTDKGFWPFSDALHQSLAHRRPLEAGLFDFNRLQNR</sequence>
<dbReference type="RefSeq" id="WP_344802412.1">
    <property type="nucleotide sequence ID" value="NZ_BAABBO010000001.1"/>
</dbReference>
<feature type="signal peptide" evidence="1">
    <location>
        <begin position="1"/>
        <end position="22"/>
    </location>
</feature>
<dbReference type="InterPro" id="IPR010706">
    <property type="entry name" value="Fatty_acid_cis-trans_isomerase"/>
</dbReference>
<keyword evidence="2" id="KW-0413">Isomerase</keyword>
<reference evidence="3" key="1">
    <citation type="journal article" date="2019" name="Int. J. Syst. Evol. Microbiol.">
        <title>The Global Catalogue of Microorganisms (GCM) 10K type strain sequencing project: providing services to taxonomists for standard genome sequencing and annotation.</title>
        <authorList>
            <consortium name="The Broad Institute Genomics Platform"/>
            <consortium name="The Broad Institute Genome Sequencing Center for Infectious Disease"/>
            <person name="Wu L."/>
            <person name="Ma J."/>
        </authorList>
    </citation>
    <scope>NUCLEOTIDE SEQUENCE [LARGE SCALE GENOMIC DNA]</scope>
    <source>
        <strain evidence="3">JCM 17555</strain>
    </source>
</reference>
<dbReference type="Pfam" id="PF06934">
    <property type="entry name" value="CTI"/>
    <property type="match status" value="1"/>
</dbReference>
<accession>A0ABP7NIB3</accession>
<gene>
    <name evidence="2" type="ORF">GCM10022278_02200</name>
</gene>
<feature type="chain" id="PRO_5046496250" evidence="1">
    <location>
        <begin position="23"/>
        <end position="806"/>
    </location>
</feature>
<dbReference type="GO" id="GO:0016853">
    <property type="term" value="F:isomerase activity"/>
    <property type="evidence" value="ECO:0007669"/>
    <property type="project" value="UniProtKB-KW"/>
</dbReference>
<evidence type="ECO:0000313" key="3">
    <source>
        <dbReference type="Proteomes" id="UP001501337"/>
    </source>
</evidence>
<dbReference type="PROSITE" id="PS51257">
    <property type="entry name" value="PROKAR_LIPOPROTEIN"/>
    <property type="match status" value="1"/>
</dbReference>
<dbReference type="EMBL" id="BAABBO010000001">
    <property type="protein sequence ID" value="GAA3946605.1"/>
    <property type="molecule type" value="Genomic_DNA"/>
</dbReference>
<keyword evidence="3" id="KW-1185">Reference proteome</keyword>
<keyword evidence="1" id="KW-0732">Signal</keyword>
<name>A0ABP7NIB3_9GAMM</name>
<organism evidence="2 3">
    <name type="scientific">Allohahella marinimesophila</name>
    <dbReference type="NCBI Taxonomy" id="1054972"/>
    <lineage>
        <taxon>Bacteria</taxon>
        <taxon>Pseudomonadati</taxon>
        <taxon>Pseudomonadota</taxon>
        <taxon>Gammaproteobacteria</taxon>
        <taxon>Oceanospirillales</taxon>
        <taxon>Hahellaceae</taxon>
        <taxon>Allohahella</taxon>
    </lineage>
</organism>